<keyword evidence="1" id="KW-0802">TPR repeat</keyword>
<reference evidence="2 3" key="1">
    <citation type="submission" date="2018-07" db="EMBL/GenBank/DDBJ databases">
        <title>Genomic Encyclopedia of Type Strains, Phase IV (KMG-IV): sequencing the most valuable type-strain genomes for metagenomic binning, comparative biology and taxonomic classification.</title>
        <authorList>
            <person name="Goeker M."/>
        </authorList>
    </citation>
    <scope>NUCLEOTIDE SEQUENCE [LARGE SCALE GENOMIC DNA]</scope>
    <source>
        <strain evidence="2 3">DSM 4134</strain>
    </source>
</reference>
<dbReference type="PROSITE" id="PS50005">
    <property type="entry name" value="TPR"/>
    <property type="match status" value="1"/>
</dbReference>
<organism evidence="2 3">
    <name type="scientific">Marinoscillum furvescens DSM 4134</name>
    <dbReference type="NCBI Taxonomy" id="1122208"/>
    <lineage>
        <taxon>Bacteria</taxon>
        <taxon>Pseudomonadati</taxon>
        <taxon>Bacteroidota</taxon>
        <taxon>Cytophagia</taxon>
        <taxon>Cytophagales</taxon>
        <taxon>Reichenbachiellaceae</taxon>
        <taxon>Marinoscillum</taxon>
    </lineage>
</organism>
<dbReference type="Gene3D" id="1.25.40.10">
    <property type="entry name" value="Tetratricopeptide repeat domain"/>
    <property type="match status" value="1"/>
</dbReference>
<gene>
    <name evidence="2" type="ORF">C7460_10451</name>
</gene>
<proteinExistence type="predicted"/>
<evidence type="ECO:0000313" key="3">
    <source>
        <dbReference type="Proteomes" id="UP000256779"/>
    </source>
</evidence>
<name>A0A3D9L4X5_MARFU</name>
<dbReference type="InterPro" id="IPR019734">
    <property type="entry name" value="TPR_rpt"/>
</dbReference>
<dbReference type="SUPFAM" id="SSF48452">
    <property type="entry name" value="TPR-like"/>
    <property type="match status" value="2"/>
</dbReference>
<evidence type="ECO:0008006" key="4">
    <source>
        <dbReference type="Google" id="ProtNLM"/>
    </source>
</evidence>
<evidence type="ECO:0000256" key="1">
    <source>
        <dbReference type="PROSITE-ProRule" id="PRU00339"/>
    </source>
</evidence>
<comment type="caution">
    <text evidence="2">The sequence shown here is derived from an EMBL/GenBank/DDBJ whole genome shotgun (WGS) entry which is preliminary data.</text>
</comment>
<sequence length="393" mass="45196">MTKASAKLPFNKYNDIYLKFKLKSGLTAIFLSVVLHAQAQLFDSPKNIALVRTGIDYIYNIQPDSAELYIVKLEHKLPNHPCVPMLRALNVLWTHIPVVSVDSVFRDFSQHLRECIRLSAHLDGGRQEHPEAIFFEMSARGLLAEYYADAGQYMKALSEAGKAYDLIKSGFELTDQVPDFLLTTGVYNYFREKYPEKHPVYKPLLWFFRAGDVELGLAQITAATERALLTQVEAYVYLAYIYLRYEYKPEKAQRFLWELAKKYPNNFYIKAKLLESLTPKGDFEEAPMEYIKELKQSDRPYYQLAGNSFYGLYLEQVTLEVGRAADFYRKALASGSQIVGHGTYYKSLAHLGLGRIAAKQGDTAEAEYHYEQVLEITETDTFRKKAERLLKML</sequence>
<dbReference type="AlphaFoldDB" id="A0A3D9L4X5"/>
<feature type="repeat" description="TPR" evidence="1">
    <location>
        <begin position="347"/>
        <end position="380"/>
    </location>
</feature>
<dbReference type="InterPro" id="IPR011990">
    <property type="entry name" value="TPR-like_helical_dom_sf"/>
</dbReference>
<protein>
    <recommendedName>
        <fullName evidence="4">Tetratricopeptide repeat protein</fullName>
    </recommendedName>
</protein>
<evidence type="ECO:0000313" key="2">
    <source>
        <dbReference type="EMBL" id="REE01032.1"/>
    </source>
</evidence>
<keyword evidence="3" id="KW-1185">Reference proteome</keyword>
<dbReference type="SMART" id="SM00028">
    <property type="entry name" value="TPR"/>
    <property type="match status" value="1"/>
</dbReference>
<dbReference type="Proteomes" id="UP000256779">
    <property type="component" value="Unassembled WGS sequence"/>
</dbReference>
<accession>A0A3D9L4X5</accession>
<dbReference type="EMBL" id="QREG01000004">
    <property type="protein sequence ID" value="REE01032.1"/>
    <property type="molecule type" value="Genomic_DNA"/>
</dbReference>